<evidence type="ECO:0000256" key="3">
    <source>
        <dbReference type="ARBA" id="ARBA00022475"/>
    </source>
</evidence>
<evidence type="ECO:0000256" key="2">
    <source>
        <dbReference type="ARBA" id="ARBA00022448"/>
    </source>
</evidence>
<dbReference type="AlphaFoldDB" id="A0A160T256"/>
<evidence type="ECO:0000313" key="8">
    <source>
        <dbReference type="EMBL" id="CUS02948.2"/>
    </source>
</evidence>
<evidence type="ECO:0000256" key="1">
    <source>
        <dbReference type="ARBA" id="ARBA00004651"/>
    </source>
</evidence>
<dbReference type="KEGG" id="pbf:CFX0092_A1070"/>
<evidence type="ECO:0000313" key="9">
    <source>
        <dbReference type="Proteomes" id="UP000215027"/>
    </source>
</evidence>
<dbReference type="GO" id="GO:0022857">
    <property type="term" value="F:transmembrane transporter activity"/>
    <property type="evidence" value="ECO:0007669"/>
    <property type="project" value="InterPro"/>
</dbReference>
<feature type="transmembrane region" description="Helical" evidence="7">
    <location>
        <begin position="12"/>
        <end position="37"/>
    </location>
</feature>
<sequence>MNQLNAGYRTFLIIWTGQFLSRLGTAMTRFALIIWAYQQTGAATTVALLGFFSFLPYILLSPVAGVWVDRLDRRKVMLLSDLGAGLITAVVLALYFTNALAIWHLYVAEVLTAALDAFQGPAYSAATTTLLDKSQYARASGLRSLADDGARVFAPFLAGLLIPWIGVPGILLIDVATFLVAVVTLTIVAVPGIRPTADNERSNFRREMRVGFAYIRRRPGLLGLSLLFTGSNFFAALTYYGIMPAMILARSGGDSVALGLVEGALGAAGVAGGVLMAVWGGPRRKIHGVLGVMALSFLLGDFLFAVGRDVWVWVAAAVAAAVFIPILWGSRQAIWQAKVAPEIQGRVFSVDNMMRFSLAPLGYLLAGYLADGVLEPAMMPGGALTDTFGPLVGTGPGAGMAVMFLGTATLGCLMSLSGYLFAAIRNIETDLPDHDFDPAMAATEG</sequence>
<keyword evidence="9" id="KW-1185">Reference proteome</keyword>
<dbReference type="SUPFAM" id="SSF103473">
    <property type="entry name" value="MFS general substrate transporter"/>
    <property type="match status" value="1"/>
</dbReference>
<feature type="transmembrane region" description="Helical" evidence="7">
    <location>
        <begin position="43"/>
        <end position="64"/>
    </location>
</feature>
<dbReference type="Proteomes" id="UP000215027">
    <property type="component" value="Chromosome I"/>
</dbReference>
<name>A0A160T256_9CHLR</name>
<comment type="subcellular location">
    <subcellularLocation>
        <location evidence="1">Cell membrane</location>
        <topology evidence="1">Multi-pass membrane protein</topology>
    </subcellularLocation>
</comment>
<protein>
    <recommendedName>
        <fullName evidence="10">MFS transporter</fullName>
    </recommendedName>
</protein>
<dbReference type="RefSeq" id="WP_095042507.1">
    <property type="nucleotide sequence ID" value="NZ_LN890655.1"/>
</dbReference>
<evidence type="ECO:0008006" key="10">
    <source>
        <dbReference type="Google" id="ProtNLM"/>
    </source>
</evidence>
<dbReference type="Gene3D" id="1.20.1250.20">
    <property type="entry name" value="MFS general substrate transporter like domains"/>
    <property type="match status" value="1"/>
</dbReference>
<keyword evidence="6 7" id="KW-0472">Membrane</keyword>
<dbReference type="PANTHER" id="PTHR43266:SF2">
    <property type="entry name" value="MAJOR FACILITATOR SUPERFAMILY (MFS) PROFILE DOMAIN-CONTAINING PROTEIN"/>
    <property type="match status" value="1"/>
</dbReference>
<dbReference type="CDD" id="cd06173">
    <property type="entry name" value="MFS_MefA_like"/>
    <property type="match status" value="1"/>
</dbReference>
<keyword evidence="3" id="KW-1003">Cell membrane</keyword>
<dbReference type="InterPro" id="IPR036259">
    <property type="entry name" value="MFS_trans_sf"/>
</dbReference>
<keyword evidence="5 7" id="KW-1133">Transmembrane helix</keyword>
<dbReference type="Pfam" id="PF07690">
    <property type="entry name" value="MFS_1"/>
    <property type="match status" value="1"/>
</dbReference>
<gene>
    <name evidence="8" type="ORF">CFX0092_A1070</name>
</gene>
<feature type="transmembrane region" description="Helical" evidence="7">
    <location>
        <begin position="218"/>
        <end position="243"/>
    </location>
</feature>
<feature type="transmembrane region" description="Helical" evidence="7">
    <location>
        <begin position="398"/>
        <end position="422"/>
    </location>
</feature>
<evidence type="ECO:0000256" key="4">
    <source>
        <dbReference type="ARBA" id="ARBA00022692"/>
    </source>
</evidence>
<feature type="transmembrane region" description="Helical" evidence="7">
    <location>
        <begin position="152"/>
        <end position="172"/>
    </location>
</feature>
<evidence type="ECO:0000256" key="6">
    <source>
        <dbReference type="ARBA" id="ARBA00023136"/>
    </source>
</evidence>
<feature type="transmembrane region" description="Helical" evidence="7">
    <location>
        <begin position="178"/>
        <end position="197"/>
    </location>
</feature>
<dbReference type="EMBL" id="LN890655">
    <property type="protein sequence ID" value="CUS02948.2"/>
    <property type="molecule type" value="Genomic_DNA"/>
</dbReference>
<feature type="transmembrane region" description="Helical" evidence="7">
    <location>
        <begin position="356"/>
        <end position="378"/>
    </location>
</feature>
<dbReference type="OrthoDB" id="9775268at2"/>
<keyword evidence="4 7" id="KW-0812">Transmembrane</keyword>
<feature type="transmembrane region" description="Helical" evidence="7">
    <location>
        <begin position="255"/>
        <end position="279"/>
    </location>
</feature>
<feature type="transmembrane region" description="Helical" evidence="7">
    <location>
        <begin position="286"/>
        <end position="304"/>
    </location>
</feature>
<dbReference type="GO" id="GO:0005886">
    <property type="term" value="C:plasma membrane"/>
    <property type="evidence" value="ECO:0007669"/>
    <property type="project" value="UniProtKB-SubCell"/>
</dbReference>
<proteinExistence type="predicted"/>
<evidence type="ECO:0000256" key="5">
    <source>
        <dbReference type="ARBA" id="ARBA00022989"/>
    </source>
</evidence>
<dbReference type="InterPro" id="IPR011701">
    <property type="entry name" value="MFS"/>
</dbReference>
<reference evidence="8" key="1">
    <citation type="submission" date="2016-01" db="EMBL/GenBank/DDBJ databases">
        <authorList>
            <person name="Mcilroy J.S."/>
            <person name="Karst M S."/>
            <person name="Albertsen M."/>
        </authorList>
    </citation>
    <scope>NUCLEOTIDE SEQUENCE</scope>
    <source>
        <strain evidence="8">Cfx-K</strain>
    </source>
</reference>
<organism evidence="8 9">
    <name type="scientific">Candidatus Promineifilum breve</name>
    <dbReference type="NCBI Taxonomy" id="1806508"/>
    <lineage>
        <taxon>Bacteria</taxon>
        <taxon>Bacillati</taxon>
        <taxon>Chloroflexota</taxon>
        <taxon>Ardenticatenia</taxon>
        <taxon>Candidatus Promineifilales</taxon>
        <taxon>Candidatus Promineifilaceae</taxon>
        <taxon>Candidatus Promineifilum</taxon>
    </lineage>
</organism>
<evidence type="ECO:0000256" key="7">
    <source>
        <dbReference type="SAM" id="Phobius"/>
    </source>
</evidence>
<feature type="transmembrane region" description="Helical" evidence="7">
    <location>
        <begin position="310"/>
        <end position="328"/>
    </location>
</feature>
<dbReference type="PANTHER" id="PTHR43266">
    <property type="entry name" value="MACROLIDE-EFFLUX PROTEIN"/>
    <property type="match status" value="1"/>
</dbReference>
<feature type="transmembrane region" description="Helical" evidence="7">
    <location>
        <begin position="76"/>
        <end position="97"/>
    </location>
</feature>
<keyword evidence="2" id="KW-0813">Transport</keyword>
<accession>A0A160T256</accession>